<feature type="domain" description="DUF4371" evidence="2">
    <location>
        <begin position="233"/>
        <end position="408"/>
    </location>
</feature>
<dbReference type="OrthoDB" id="6620445at2759"/>
<dbReference type="Pfam" id="PF14291">
    <property type="entry name" value="DUF4371"/>
    <property type="match status" value="1"/>
</dbReference>
<name>A0A6G0VYU6_APHCR</name>
<dbReference type="GO" id="GO:0046983">
    <property type="term" value="F:protein dimerization activity"/>
    <property type="evidence" value="ECO:0007669"/>
    <property type="project" value="InterPro"/>
</dbReference>
<keyword evidence="4" id="KW-1185">Reference proteome</keyword>
<evidence type="ECO:0000313" key="3">
    <source>
        <dbReference type="EMBL" id="KAF0713740.1"/>
    </source>
</evidence>
<accession>A0A6G0VYU6</accession>
<dbReference type="InterPro" id="IPR012337">
    <property type="entry name" value="RNaseH-like_sf"/>
</dbReference>
<comment type="caution">
    <text evidence="3">The sequence shown here is derived from an EMBL/GenBank/DDBJ whole genome shotgun (WGS) entry which is preliminary data.</text>
</comment>
<reference evidence="3 4" key="1">
    <citation type="submission" date="2019-08" db="EMBL/GenBank/DDBJ databases">
        <title>Whole genome of Aphis craccivora.</title>
        <authorList>
            <person name="Voronova N.V."/>
            <person name="Shulinski R.S."/>
            <person name="Bandarenka Y.V."/>
            <person name="Zhorov D.G."/>
            <person name="Warner D."/>
        </authorList>
    </citation>
    <scope>NUCLEOTIDE SEQUENCE [LARGE SCALE GENOMIC DNA]</scope>
    <source>
        <strain evidence="3">180601</strain>
        <tissue evidence="3">Whole Body</tissue>
    </source>
</reference>
<feature type="non-terminal residue" evidence="3">
    <location>
        <position position="824"/>
    </location>
</feature>
<dbReference type="Proteomes" id="UP000478052">
    <property type="component" value="Unassembled WGS sequence"/>
</dbReference>
<dbReference type="InterPro" id="IPR008906">
    <property type="entry name" value="HATC_C_dom"/>
</dbReference>
<dbReference type="EMBL" id="VUJU01010578">
    <property type="protein sequence ID" value="KAF0713740.1"/>
    <property type="molecule type" value="Genomic_DNA"/>
</dbReference>
<sequence>QNVDPLTEFFRLCSILYNPVNPDTVENLVETAESESESSTDVVSGFGKKNQKIRVAAKLDLFLLEATSKCDQINLIPKLPVENQESHFTLTENINDKLTASNESDNTDISTTDGFVEHDPGKRQFLISLGPHQPKLAKYPRDINISINKQHHFTSKWFNEFPMLEYIKKWHKMKSRGNNKKGKLDQHFSSASHKLAMMDYCAFISQSSRIDFIFNKSARQLAIRQKNEQEFNRQAVGMLVDVARTLARQGLAFRSHNEKENETQNGNIYQIVLLLSRHNSIMERWLSDKSMQPYHVTYLGSKSQNEFIELLAAENRQIIIQEIQNSELFAVMADTTPDISMKDQLAVCLRYVDQKGITNERLLDIVESTDKTGYGTAKSIYNCLIKYEINTNTVAFQSYDYASNMSGINKGAQHFFTEFVSHSVPYIPCQANRMNTFLEHSCDASPIIGDLICVLENIYVFFSASTKRSKDLTDRMKEIEGSLQLRNLSKTRWTARAESIKSVWISLDIIIETLENIVVSKNFDSLTKTKAFGLKKKNLNFDFFVSLMFMKNIMYKLKNLMEQLEAKELNICDAYVLINSTIKSLENIRSETKNMDSLINSSKITAETFGIDPEKDFKRHHQTRKIPKRIDNNSDNCATIDLLTYYRKQFYQVLDTLINLSKENLKVFVATLQPLYNILRVPLKIEEATVENLKKAFYLFPPKSRGGQLMDFDAVAAEWEILCHQCTNTETLMQVMEKSTKLQKVLPWANWLCRLAFTTPVTTASSERTFSKLKLIKHSLRSTISSDRLNSLMILNCEKDLTDKIDINCVLQKWSSAKQRRIEI</sequence>
<dbReference type="InterPro" id="IPR025398">
    <property type="entry name" value="DUF4371"/>
</dbReference>
<evidence type="ECO:0000259" key="2">
    <source>
        <dbReference type="Pfam" id="PF14291"/>
    </source>
</evidence>
<dbReference type="PANTHER" id="PTHR45749:SF21">
    <property type="entry name" value="DUF4371 DOMAIN-CONTAINING PROTEIN"/>
    <property type="match status" value="1"/>
</dbReference>
<organism evidence="3 4">
    <name type="scientific">Aphis craccivora</name>
    <name type="common">Cowpea aphid</name>
    <dbReference type="NCBI Taxonomy" id="307492"/>
    <lineage>
        <taxon>Eukaryota</taxon>
        <taxon>Metazoa</taxon>
        <taxon>Ecdysozoa</taxon>
        <taxon>Arthropoda</taxon>
        <taxon>Hexapoda</taxon>
        <taxon>Insecta</taxon>
        <taxon>Pterygota</taxon>
        <taxon>Neoptera</taxon>
        <taxon>Paraneoptera</taxon>
        <taxon>Hemiptera</taxon>
        <taxon>Sternorrhyncha</taxon>
        <taxon>Aphidomorpha</taxon>
        <taxon>Aphidoidea</taxon>
        <taxon>Aphididae</taxon>
        <taxon>Aphidini</taxon>
        <taxon>Aphis</taxon>
        <taxon>Aphis</taxon>
    </lineage>
</organism>
<evidence type="ECO:0000259" key="1">
    <source>
        <dbReference type="Pfam" id="PF05699"/>
    </source>
</evidence>
<dbReference type="AlphaFoldDB" id="A0A6G0VYU6"/>
<feature type="domain" description="HAT C-terminal dimerisation" evidence="1">
    <location>
        <begin position="735"/>
        <end position="800"/>
    </location>
</feature>
<proteinExistence type="predicted"/>
<dbReference type="PANTHER" id="PTHR45749">
    <property type="match status" value="1"/>
</dbReference>
<protein>
    <submittedName>
        <fullName evidence="3">Zinc finger MYM-type protein 1-like</fullName>
    </submittedName>
</protein>
<dbReference type="Pfam" id="PF05699">
    <property type="entry name" value="Dimer_Tnp_hAT"/>
    <property type="match status" value="1"/>
</dbReference>
<dbReference type="SUPFAM" id="SSF53098">
    <property type="entry name" value="Ribonuclease H-like"/>
    <property type="match status" value="1"/>
</dbReference>
<gene>
    <name evidence="3" type="ORF">FWK35_00034439</name>
</gene>
<feature type="non-terminal residue" evidence="3">
    <location>
        <position position="1"/>
    </location>
</feature>
<evidence type="ECO:0000313" key="4">
    <source>
        <dbReference type="Proteomes" id="UP000478052"/>
    </source>
</evidence>